<dbReference type="Gene3D" id="1.10.510.10">
    <property type="entry name" value="Transferase(Phosphotransferase) domain 1"/>
    <property type="match status" value="1"/>
</dbReference>
<evidence type="ECO:0000313" key="2">
    <source>
        <dbReference type="EMBL" id="GAT55114.1"/>
    </source>
</evidence>
<dbReference type="InterPro" id="IPR000719">
    <property type="entry name" value="Prot_kinase_dom"/>
</dbReference>
<protein>
    <submittedName>
        <fullName evidence="2">Kinase-like protein</fullName>
    </submittedName>
</protein>
<dbReference type="SUPFAM" id="SSF56112">
    <property type="entry name" value="Protein kinase-like (PK-like)"/>
    <property type="match status" value="1"/>
</dbReference>
<dbReference type="InterPro" id="IPR011009">
    <property type="entry name" value="Kinase-like_dom_sf"/>
</dbReference>
<sequence>MSSLNKPSWPPTTYDEVANHSNVISLIDAFSTDEYLFVVLEYAPGGTLADAIVEGQRFCGETTFFMYSLYFYA</sequence>
<organism evidence="2 3">
    <name type="scientific">Mycena chlorophos</name>
    <name type="common">Agaric fungus</name>
    <name type="synonym">Agaricus chlorophos</name>
    <dbReference type="NCBI Taxonomy" id="658473"/>
    <lineage>
        <taxon>Eukaryota</taxon>
        <taxon>Fungi</taxon>
        <taxon>Dikarya</taxon>
        <taxon>Basidiomycota</taxon>
        <taxon>Agaricomycotina</taxon>
        <taxon>Agaricomycetes</taxon>
        <taxon>Agaricomycetidae</taxon>
        <taxon>Agaricales</taxon>
        <taxon>Marasmiineae</taxon>
        <taxon>Mycenaceae</taxon>
        <taxon>Mycena</taxon>
    </lineage>
</organism>
<name>A0ABQ0LVK9_MYCCL</name>
<dbReference type="Proteomes" id="UP000815677">
    <property type="component" value="Unassembled WGS sequence"/>
</dbReference>
<dbReference type="EMBL" id="DF848889">
    <property type="protein sequence ID" value="GAT55114.1"/>
    <property type="molecule type" value="Genomic_DNA"/>
</dbReference>
<feature type="domain" description="Protein kinase" evidence="1">
    <location>
        <begin position="1"/>
        <end position="73"/>
    </location>
</feature>
<reference evidence="2" key="1">
    <citation type="submission" date="2014-09" db="EMBL/GenBank/DDBJ databases">
        <title>Genome sequence of the luminous mushroom Mycena chlorophos for searching fungal bioluminescence genes.</title>
        <authorList>
            <person name="Tanaka Y."/>
            <person name="Kasuga D."/>
            <person name="Oba Y."/>
            <person name="Hase S."/>
            <person name="Sato K."/>
            <person name="Oba Y."/>
            <person name="Sakakibara Y."/>
        </authorList>
    </citation>
    <scope>NUCLEOTIDE SEQUENCE</scope>
</reference>
<keyword evidence="3" id="KW-1185">Reference proteome</keyword>
<evidence type="ECO:0000313" key="3">
    <source>
        <dbReference type="Proteomes" id="UP000815677"/>
    </source>
</evidence>
<accession>A0ABQ0LVK9</accession>
<evidence type="ECO:0000259" key="1">
    <source>
        <dbReference type="PROSITE" id="PS50011"/>
    </source>
</evidence>
<proteinExistence type="predicted"/>
<dbReference type="PROSITE" id="PS50011">
    <property type="entry name" value="PROTEIN_KINASE_DOM"/>
    <property type="match status" value="1"/>
</dbReference>
<gene>
    <name evidence="2" type="ORF">MCHLO_11917</name>
</gene>